<reference evidence="4" key="1">
    <citation type="submission" date="2021-01" db="EMBL/GenBank/DDBJ databases">
        <title>Microvirga sp.</title>
        <authorList>
            <person name="Kim M.K."/>
        </authorList>
    </citation>
    <scope>NUCLEOTIDE SEQUENCE</scope>
    <source>
        <strain evidence="4">5420S-16</strain>
    </source>
</reference>
<feature type="region of interest" description="Disordered" evidence="2">
    <location>
        <begin position="559"/>
        <end position="591"/>
    </location>
</feature>
<dbReference type="Gene3D" id="1.10.443.10">
    <property type="entry name" value="Intergrase catalytic core"/>
    <property type="match status" value="1"/>
</dbReference>
<dbReference type="InterPro" id="IPR011010">
    <property type="entry name" value="DNA_brk_join_enz"/>
</dbReference>
<evidence type="ECO:0000313" key="4">
    <source>
        <dbReference type="EMBL" id="MBL0402691.1"/>
    </source>
</evidence>
<dbReference type="GO" id="GO:0015074">
    <property type="term" value="P:DNA integration"/>
    <property type="evidence" value="ECO:0007669"/>
    <property type="project" value="InterPro"/>
</dbReference>
<keyword evidence="5" id="KW-1185">Reference proteome</keyword>
<name>A0A937CXY0_9HYPH</name>
<protein>
    <recommendedName>
        <fullName evidence="3">Tyr recombinase domain-containing protein</fullName>
    </recommendedName>
</protein>
<dbReference type="EMBL" id="JAEQMY010000001">
    <property type="protein sequence ID" value="MBL0402691.1"/>
    <property type="molecule type" value="Genomic_DNA"/>
</dbReference>
<feature type="compositionally biased region" description="Basic residues" evidence="2">
    <location>
        <begin position="582"/>
        <end position="591"/>
    </location>
</feature>
<organism evidence="4 5">
    <name type="scientific">Microvirga aerilata</name>
    <dbReference type="NCBI Taxonomy" id="670292"/>
    <lineage>
        <taxon>Bacteria</taxon>
        <taxon>Pseudomonadati</taxon>
        <taxon>Pseudomonadota</taxon>
        <taxon>Alphaproteobacteria</taxon>
        <taxon>Hyphomicrobiales</taxon>
        <taxon>Methylobacteriaceae</taxon>
        <taxon>Microvirga</taxon>
    </lineage>
</organism>
<dbReference type="SUPFAM" id="SSF56349">
    <property type="entry name" value="DNA breaking-rejoining enzymes"/>
    <property type="match status" value="1"/>
</dbReference>
<proteinExistence type="predicted"/>
<evidence type="ECO:0000259" key="3">
    <source>
        <dbReference type="PROSITE" id="PS51898"/>
    </source>
</evidence>
<dbReference type="AlphaFoldDB" id="A0A937CXY0"/>
<evidence type="ECO:0000256" key="2">
    <source>
        <dbReference type="SAM" id="MobiDB-lite"/>
    </source>
</evidence>
<dbReference type="InterPro" id="IPR013762">
    <property type="entry name" value="Integrase-like_cat_sf"/>
</dbReference>
<evidence type="ECO:0000313" key="5">
    <source>
        <dbReference type="Proteomes" id="UP000605848"/>
    </source>
</evidence>
<dbReference type="InterPro" id="IPR002104">
    <property type="entry name" value="Integrase_catalytic"/>
</dbReference>
<dbReference type="Proteomes" id="UP000605848">
    <property type="component" value="Unassembled WGS sequence"/>
</dbReference>
<feature type="domain" description="Tyr recombinase" evidence="3">
    <location>
        <begin position="366"/>
        <end position="555"/>
    </location>
</feature>
<keyword evidence="1" id="KW-0233">DNA recombination</keyword>
<dbReference type="RefSeq" id="WP_202055351.1">
    <property type="nucleotide sequence ID" value="NZ_JAEQMY010000001.1"/>
</dbReference>
<sequence length="591" mass="66292">MNAHFDPKHIINPFVAPIQQTLADVLTAVLVCNLPQVQKRDQASAVKRIGELCRKDLGDIPADIAALRELVQRLDPTAVDFKPKPISHKTWSNIRSNFLAALQTAGLTITRTRRWPRSPGWQHFLERHSRRYRDGLSRFAGFCTVNEIKPEDVNASVWEAFEQVLMASFENANEIKRDTACLWNKLVDSSPDVALERLPYTSRRRPPTRILLEEFPAAFQQDVENHLAWVQLEDPYVPDARDRPLAPGSARLRKQQILSAATALVQSGTSCDEITSLASLVRVPDFRAIMKQRMQKHGLKENAYEYGLAKALVFIAEEWVKPGDAVMRELKQLLKRIKNVQPGLTPKNRDLLKRLEDPVALAALIDLPDQLLAEAERQPLSALSLAKAQAGIAICIGLFVGLRPANIATLAFDETLFLADRNDQESLIELPGEVVKNGDPFATVLAPEATALVRRYKDKILKPYLRKEPKFVFDGGKGSPKPATTLSGLVQRFTKRRLGIEISLHQFRHIDANILLDEHPGAYESASQFLGHKNRRITTDFYAGPNPARAARLHADTMRKVKASLSVPHKPKNSPTGQATKPRPHNRRKAR</sequence>
<dbReference type="GO" id="GO:0006310">
    <property type="term" value="P:DNA recombination"/>
    <property type="evidence" value="ECO:0007669"/>
    <property type="project" value="UniProtKB-KW"/>
</dbReference>
<accession>A0A937CXY0</accession>
<dbReference type="GO" id="GO:0003677">
    <property type="term" value="F:DNA binding"/>
    <property type="evidence" value="ECO:0007669"/>
    <property type="project" value="InterPro"/>
</dbReference>
<dbReference type="PROSITE" id="PS51898">
    <property type="entry name" value="TYR_RECOMBINASE"/>
    <property type="match status" value="1"/>
</dbReference>
<comment type="caution">
    <text evidence="4">The sequence shown here is derived from an EMBL/GenBank/DDBJ whole genome shotgun (WGS) entry which is preliminary data.</text>
</comment>
<gene>
    <name evidence="4" type="ORF">JKG68_01780</name>
</gene>
<evidence type="ECO:0000256" key="1">
    <source>
        <dbReference type="ARBA" id="ARBA00023172"/>
    </source>
</evidence>